<sequence>MIVYFLPFDKRIPKSNKTGRNASEAWAMAYIETNRLIVNINTHLAAVLEGMGFESVVLPPTHNFDTDKLISDWSHKHVAYIAGLGNFGEHHLLITDKGCCGRLGSIITSAKIPPSQRSEAAYCLEKYGKSCGVCVEKCPTGALRPDGFDRHACYDLLLENADIFEEKGLADVCGKCSCIVPCSFKNPVAKLAANETKAE</sequence>
<comment type="caution">
    <text evidence="2">The sequence shown here is derived from an EMBL/GenBank/DDBJ whole genome shotgun (WGS) entry which is preliminary data.</text>
</comment>
<protein>
    <submittedName>
        <fullName evidence="2">Epoxyqueuosine reductase</fullName>
    </submittedName>
</protein>
<dbReference type="InterPro" id="IPR017896">
    <property type="entry name" value="4Fe4S_Fe-S-bd"/>
</dbReference>
<dbReference type="PANTHER" id="PTHR42827:SF1">
    <property type="entry name" value="IRON-SULFUR CLUSTER-BINDING PROTEIN"/>
    <property type="match status" value="1"/>
</dbReference>
<gene>
    <name evidence="2" type="ORF">DENIS_2184</name>
</gene>
<dbReference type="PROSITE" id="PS51379">
    <property type="entry name" value="4FE4S_FER_2"/>
    <property type="match status" value="1"/>
</dbReference>
<evidence type="ECO:0000259" key="1">
    <source>
        <dbReference type="PROSITE" id="PS51379"/>
    </source>
</evidence>
<evidence type="ECO:0000313" key="2">
    <source>
        <dbReference type="EMBL" id="GBC61224.1"/>
    </source>
</evidence>
<dbReference type="EMBL" id="BEXT01000001">
    <property type="protein sequence ID" value="GBC61224.1"/>
    <property type="molecule type" value="Genomic_DNA"/>
</dbReference>
<feature type="domain" description="4Fe-4S ferredoxin-type" evidence="1">
    <location>
        <begin position="118"/>
        <end position="148"/>
    </location>
</feature>
<evidence type="ECO:0000313" key="3">
    <source>
        <dbReference type="Proteomes" id="UP000288096"/>
    </source>
</evidence>
<accession>A0A401FWA8</accession>
<dbReference type="RefSeq" id="WP_208022554.1">
    <property type="nucleotide sequence ID" value="NZ_BEXT01000001.1"/>
</dbReference>
<dbReference type="PANTHER" id="PTHR42827">
    <property type="entry name" value="IRON-SULFUR CLUSTER-BINDING PROTEIN-RELATED"/>
    <property type="match status" value="1"/>
</dbReference>
<name>A0A401FWA8_9BACT</name>
<organism evidence="2 3">
    <name type="scientific">Desulfonema ishimotonii</name>
    <dbReference type="NCBI Taxonomy" id="45657"/>
    <lineage>
        <taxon>Bacteria</taxon>
        <taxon>Pseudomonadati</taxon>
        <taxon>Thermodesulfobacteriota</taxon>
        <taxon>Desulfobacteria</taxon>
        <taxon>Desulfobacterales</taxon>
        <taxon>Desulfococcaceae</taxon>
        <taxon>Desulfonema</taxon>
    </lineage>
</organism>
<proteinExistence type="predicted"/>
<dbReference type="AlphaFoldDB" id="A0A401FWA8"/>
<dbReference type="Pfam" id="PF00037">
    <property type="entry name" value="Fer4"/>
    <property type="match status" value="1"/>
</dbReference>
<reference evidence="3" key="1">
    <citation type="submission" date="2017-11" db="EMBL/GenBank/DDBJ databases">
        <authorList>
            <person name="Watanabe M."/>
            <person name="Kojima H."/>
        </authorList>
    </citation>
    <scope>NUCLEOTIDE SEQUENCE [LARGE SCALE GENOMIC DNA]</scope>
    <source>
        <strain evidence="3">Tokyo 01</strain>
    </source>
</reference>
<dbReference type="Proteomes" id="UP000288096">
    <property type="component" value="Unassembled WGS sequence"/>
</dbReference>
<keyword evidence="3" id="KW-1185">Reference proteome</keyword>
<reference evidence="3" key="2">
    <citation type="submission" date="2019-01" db="EMBL/GenBank/DDBJ databases">
        <title>Genome sequence of Desulfonema ishimotonii strain Tokyo 01.</title>
        <authorList>
            <person name="Fukui M."/>
        </authorList>
    </citation>
    <scope>NUCLEOTIDE SEQUENCE [LARGE SCALE GENOMIC DNA]</scope>
    <source>
        <strain evidence="3">Tokyo 01</strain>
    </source>
</reference>